<dbReference type="EMBL" id="CP067089">
    <property type="protein sequence ID" value="QQO10081.1"/>
    <property type="molecule type" value="Genomic_DNA"/>
</dbReference>
<evidence type="ECO:0000256" key="2">
    <source>
        <dbReference type="ARBA" id="ARBA00008520"/>
    </source>
</evidence>
<comment type="similarity">
    <text evidence="2">Belongs to the bacterial solute-binding protein 1 family.</text>
</comment>
<dbReference type="AlphaFoldDB" id="A0A7T7XPF0"/>
<dbReference type="Proteomes" id="UP000595917">
    <property type="component" value="Chromosome"/>
</dbReference>
<protein>
    <submittedName>
        <fullName evidence="6">Extracellular solute-binding protein</fullName>
    </submittedName>
</protein>
<dbReference type="InterPro" id="IPR050490">
    <property type="entry name" value="Bact_solute-bd_prot1"/>
</dbReference>
<proteinExistence type="inferred from homology"/>
<sequence length="419" mass="45903">MKRFVLCSVLAAMCAAVFAGGSQDGAKLVVWDKSEYVAAYNEQSKARLEEFGRNNNIAIEYVIVPPNDLRSKLFAAIEAKNPPDIVLTDDFLAKQFAGMNQLADVSEILNAVPFTKSGRDLAFNEAGNYVVPVAMLAPGLYLRKDKWEAAGLPYPKTWLELLDHARKVNDPANDFYALGYPMGASGGGDAEGMVRSVILSFGGIPVDKDGKVTVNSPQSLEALKYIAQLYQENLCPPSAITWDDMGNNTAYIAGSVGVIQNSPSVFSQLKSENPDLYGKTAILSWPSGPAGNFTLTGGNAYIIFKNGKQTEMAKKYITEFFELEFYKNLVIQMGGMWQPVVEKADLDPFWELPENKGWLEASRGGVPNTHPAPANELTTKAFAEQLCVKAVQKIVLRNMDPQAALNELEADLKRVLNQR</sequence>
<name>A0A7T7XPF0_9SPIR</name>
<feature type="chain" id="PRO_5031538427" evidence="5">
    <location>
        <begin position="20"/>
        <end position="419"/>
    </location>
</feature>
<comment type="subcellular location">
    <subcellularLocation>
        <location evidence="1">Periplasm</location>
    </subcellularLocation>
</comment>
<dbReference type="KEGG" id="bhc:JFL75_03960"/>
<evidence type="ECO:0000313" key="7">
    <source>
        <dbReference type="Proteomes" id="UP000595917"/>
    </source>
</evidence>
<reference evidence="6" key="1">
    <citation type="submission" date="2021-01" db="EMBL/GenBank/DDBJ databases">
        <title>Description of Breznakiella homolactica.</title>
        <authorList>
            <person name="Song Y."/>
            <person name="Brune A."/>
        </authorList>
    </citation>
    <scope>NUCLEOTIDE SEQUENCE</scope>
    <source>
        <strain evidence="6">RmG30</strain>
    </source>
</reference>
<evidence type="ECO:0000256" key="1">
    <source>
        <dbReference type="ARBA" id="ARBA00004418"/>
    </source>
</evidence>
<dbReference type="Gene3D" id="3.40.190.10">
    <property type="entry name" value="Periplasmic binding protein-like II"/>
    <property type="match status" value="1"/>
</dbReference>
<keyword evidence="3" id="KW-0813">Transport</keyword>
<evidence type="ECO:0000313" key="6">
    <source>
        <dbReference type="EMBL" id="QQO10081.1"/>
    </source>
</evidence>
<feature type="signal peptide" evidence="5">
    <location>
        <begin position="1"/>
        <end position="19"/>
    </location>
</feature>
<dbReference type="InterPro" id="IPR006059">
    <property type="entry name" value="SBP"/>
</dbReference>
<evidence type="ECO:0000256" key="3">
    <source>
        <dbReference type="ARBA" id="ARBA00022448"/>
    </source>
</evidence>
<dbReference type="Pfam" id="PF01547">
    <property type="entry name" value="SBP_bac_1"/>
    <property type="match status" value="1"/>
</dbReference>
<keyword evidence="4 5" id="KW-0732">Signal</keyword>
<organism evidence="6 7">
    <name type="scientific">Breznakiella homolactica</name>
    <dbReference type="NCBI Taxonomy" id="2798577"/>
    <lineage>
        <taxon>Bacteria</taxon>
        <taxon>Pseudomonadati</taxon>
        <taxon>Spirochaetota</taxon>
        <taxon>Spirochaetia</taxon>
        <taxon>Spirochaetales</taxon>
        <taxon>Breznakiellaceae</taxon>
        <taxon>Breznakiella</taxon>
    </lineage>
</organism>
<keyword evidence="7" id="KW-1185">Reference proteome</keyword>
<evidence type="ECO:0000256" key="4">
    <source>
        <dbReference type="ARBA" id="ARBA00022729"/>
    </source>
</evidence>
<dbReference type="RefSeq" id="WP_215627385.1">
    <property type="nucleotide sequence ID" value="NZ_CP067089.2"/>
</dbReference>
<dbReference type="SUPFAM" id="SSF53850">
    <property type="entry name" value="Periplasmic binding protein-like II"/>
    <property type="match status" value="1"/>
</dbReference>
<gene>
    <name evidence="6" type="ORF">JFL75_03960</name>
</gene>
<accession>A0A7T7XPF0</accession>
<evidence type="ECO:0000256" key="5">
    <source>
        <dbReference type="SAM" id="SignalP"/>
    </source>
</evidence>
<dbReference type="PANTHER" id="PTHR43649">
    <property type="entry name" value="ARABINOSE-BINDING PROTEIN-RELATED"/>
    <property type="match status" value="1"/>
</dbReference>
<dbReference type="GO" id="GO:0042597">
    <property type="term" value="C:periplasmic space"/>
    <property type="evidence" value="ECO:0007669"/>
    <property type="project" value="UniProtKB-SubCell"/>
</dbReference>
<dbReference type="PANTHER" id="PTHR43649:SF34">
    <property type="entry name" value="ABC TRANSPORTER PERIPLASMIC-BINDING PROTEIN YCJN-RELATED"/>
    <property type="match status" value="1"/>
</dbReference>